<keyword evidence="4 7" id="KW-0067">ATP-binding</keyword>
<evidence type="ECO:0000259" key="8">
    <source>
        <dbReference type="PROSITE" id="PS51192"/>
    </source>
</evidence>
<accession>A0AA86PFR2</accession>
<comment type="similarity">
    <text evidence="7">Belongs to the DEAD box helicase family.</text>
</comment>
<evidence type="ECO:0000256" key="1">
    <source>
        <dbReference type="ARBA" id="ARBA00022741"/>
    </source>
</evidence>
<evidence type="ECO:0000259" key="9">
    <source>
        <dbReference type="PROSITE" id="PS51194"/>
    </source>
</evidence>
<dbReference type="InterPro" id="IPR027417">
    <property type="entry name" value="P-loop_NTPase"/>
</dbReference>
<evidence type="ECO:0000256" key="2">
    <source>
        <dbReference type="ARBA" id="ARBA00022801"/>
    </source>
</evidence>
<evidence type="ECO:0000259" key="10">
    <source>
        <dbReference type="PROSITE" id="PS51195"/>
    </source>
</evidence>
<evidence type="ECO:0000313" key="13">
    <source>
        <dbReference type="EMBL" id="CAL6004180.1"/>
    </source>
</evidence>
<proteinExistence type="inferred from homology"/>
<reference evidence="12 14" key="2">
    <citation type="submission" date="2024-07" db="EMBL/GenBank/DDBJ databases">
        <authorList>
            <person name="Akdeniz Z."/>
        </authorList>
    </citation>
    <scope>NUCLEOTIDE SEQUENCE [LARGE SCALE GENOMIC DNA]</scope>
</reference>
<evidence type="ECO:0000313" key="11">
    <source>
        <dbReference type="EMBL" id="CAI9938146.1"/>
    </source>
</evidence>
<dbReference type="SMART" id="SM00490">
    <property type="entry name" value="HELICc"/>
    <property type="match status" value="1"/>
</dbReference>
<evidence type="ECO:0000256" key="5">
    <source>
        <dbReference type="ARBA" id="ARBA00022884"/>
    </source>
</evidence>
<evidence type="ECO:0000313" key="12">
    <source>
        <dbReference type="EMBL" id="CAL5990317.1"/>
    </source>
</evidence>
<keyword evidence="1 7" id="KW-0547">Nucleotide-binding</keyword>
<evidence type="ECO:0000313" key="14">
    <source>
        <dbReference type="Proteomes" id="UP001642409"/>
    </source>
</evidence>
<dbReference type="AlphaFoldDB" id="A0AA86PFR2"/>
<keyword evidence="14" id="KW-1185">Reference proteome</keyword>
<evidence type="ECO:0000256" key="3">
    <source>
        <dbReference type="ARBA" id="ARBA00022806"/>
    </source>
</evidence>
<dbReference type="GO" id="GO:0003724">
    <property type="term" value="F:RNA helicase activity"/>
    <property type="evidence" value="ECO:0007669"/>
    <property type="project" value="UniProtKB-EC"/>
</dbReference>
<comment type="domain">
    <text evidence="7">The Q motif is unique to and characteristic of the DEAD box family of RNA helicases and controls ATP binding and hydrolysis.</text>
</comment>
<dbReference type="EMBL" id="CAXDID020000025">
    <property type="protein sequence ID" value="CAL5990317.1"/>
    <property type="molecule type" value="Genomic_DNA"/>
</dbReference>
<dbReference type="EMBL" id="CAXDID020000048">
    <property type="protein sequence ID" value="CAL6004180.1"/>
    <property type="molecule type" value="Genomic_DNA"/>
</dbReference>
<dbReference type="Pfam" id="PF00270">
    <property type="entry name" value="DEAD"/>
    <property type="match status" value="1"/>
</dbReference>
<dbReference type="InterPro" id="IPR011545">
    <property type="entry name" value="DEAD/DEAH_box_helicase_dom"/>
</dbReference>
<dbReference type="Pfam" id="PF00271">
    <property type="entry name" value="Helicase_C"/>
    <property type="match status" value="1"/>
</dbReference>
<dbReference type="EMBL" id="CATOUU010000654">
    <property type="protein sequence ID" value="CAI9938146.1"/>
    <property type="molecule type" value="Genomic_DNA"/>
</dbReference>
<dbReference type="PROSITE" id="PS51192">
    <property type="entry name" value="HELICASE_ATP_BIND_1"/>
    <property type="match status" value="1"/>
</dbReference>
<comment type="function">
    <text evidence="7">RNA helicase.</text>
</comment>
<evidence type="ECO:0000256" key="7">
    <source>
        <dbReference type="RuleBase" id="RU365068"/>
    </source>
</evidence>
<keyword evidence="5 7" id="KW-0694">RNA-binding</keyword>
<keyword evidence="3 7" id="KW-0347">Helicase</keyword>
<dbReference type="SUPFAM" id="SSF52540">
    <property type="entry name" value="P-loop containing nucleoside triphosphate hydrolases"/>
    <property type="match status" value="1"/>
</dbReference>
<evidence type="ECO:0000256" key="4">
    <source>
        <dbReference type="ARBA" id="ARBA00022840"/>
    </source>
</evidence>
<dbReference type="InterPro" id="IPR014001">
    <property type="entry name" value="Helicase_ATP-bd"/>
</dbReference>
<dbReference type="Gene3D" id="3.40.50.300">
    <property type="entry name" value="P-loop containing nucleotide triphosphate hydrolases"/>
    <property type="match status" value="2"/>
</dbReference>
<reference evidence="11" key="1">
    <citation type="submission" date="2023-06" db="EMBL/GenBank/DDBJ databases">
        <authorList>
            <person name="Kurt Z."/>
        </authorList>
    </citation>
    <scope>NUCLEOTIDE SEQUENCE</scope>
</reference>
<feature type="domain" description="Helicase C-terminal" evidence="9">
    <location>
        <begin position="231"/>
        <end position="392"/>
    </location>
</feature>
<keyword evidence="2 7" id="KW-0378">Hydrolase</keyword>
<dbReference type="Proteomes" id="UP001642409">
    <property type="component" value="Unassembled WGS sequence"/>
</dbReference>
<dbReference type="InterPro" id="IPR014014">
    <property type="entry name" value="RNA_helicase_DEAD_Q_motif"/>
</dbReference>
<name>A0AA86PFR2_9EUKA</name>
<feature type="short sequence motif" description="Q motif" evidence="6">
    <location>
        <begin position="17"/>
        <end position="45"/>
    </location>
</feature>
<dbReference type="EC" id="3.6.4.13" evidence="7"/>
<sequence length="398" mass="44413">MPPKKNTAEAPQAPSTASFADFNLRAELTQAITDNGFERPSDVQAQAIPYCLERRDVRVQAKSGKGKTCVFVLSVLNMIDFTVPGIQCVVLCNTRELALQIADEFSRFSKHLPAKSVTLIGKTPANIQIKQLQANDAQIVVGTIGRTADLIRRGDLKLDKLQFLVIDEADQLLTAEENKEPLADILAAKPECQTMVFSATFSPEAKELTGKVLREGFREVTVDDQQLVLHGLVQNYMKVTEQQKLDTLIELLKLKFTQAVVFTKSVERANVLSEFLNGQAIACKAFVGRMSNDKREELYRAFKKKDVRIIVCTDIFQRGVDFEGVNLVVHFDMPDETDAYLHRSGRAGRFETNGLVVGFVASEEDNKILESIQSRFAVKIQEINNVAEIDVERAFLAK</sequence>
<dbReference type="PROSITE" id="PS51194">
    <property type="entry name" value="HELICASE_CTER"/>
    <property type="match status" value="1"/>
</dbReference>
<dbReference type="CDD" id="cd18787">
    <property type="entry name" value="SF2_C_DEAD"/>
    <property type="match status" value="1"/>
</dbReference>
<dbReference type="PROSITE" id="PS51195">
    <property type="entry name" value="Q_MOTIF"/>
    <property type="match status" value="1"/>
</dbReference>
<organism evidence="11">
    <name type="scientific">Hexamita inflata</name>
    <dbReference type="NCBI Taxonomy" id="28002"/>
    <lineage>
        <taxon>Eukaryota</taxon>
        <taxon>Metamonada</taxon>
        <taxon>Diplomonadida</taxon>
        <taxon>Hexamitidae</taxon>
        <taxon>Hexamitinae</taxon>
        <taxon>Hexamita</taxon>
    </lineage>
</organism>
<feature type="domain" description="DEAD-box RNA helicase Q" evidence="10">
    <location>
        <begin position="17"/>
        <end position="45"/>
    </location>
</feature>
<comment type="catalytic activity">
    <reaction evidence="7">
        <text>ATP + H2O = ADP + phosphate + H(+)</text>
        <dbReference type="Rhea" id="RHEA:13065"/>
        <dbReference type="ChEBI" id="CHEBI:15377"/>
        <dbReference type="ChEBI" id="CHEBI:15378"/>
        <dbReference type="ChEBI" id="CHEBI:30616"/>
        <dbReference type="ChEBI" id="CHEBI:43474"/>
        <dbReference type="ChEBI" id="CHEBI:456216"/>
        <dbReference type="EC" id="3.6.4.13"/>
    </reaction>
</comment>
<gene>
    <name evidence="12" type="ORF">HINF_LOCUS11282</name>
    <name evidence="13" type="ORF">HINF_LOCUS18763</name>
    <name evidence="11" type="ORF">HINF_LOCUS25791</name>
</gene>
<dbReference type="SMART" id="SM00487">
    <property type="entry name" value="DEXDc"/>
    <property type="match status" value="1"/>
</dbReference>
<comment type="caution">
    <text evidence="11">The sequence shown here is derived from an EMBL/GenBank/DDBJ whole genome shotgun (WGS) entry which is preliminary data.</text>
</comment>
<dbReference type="InterPro" id="IPR001650">
    <property type="entry name" value="Helicase_C-like"/>
</dbReference>
<dbReference type="GO" id="GO:0003723">
    <property type="term" value="F:RNA binding"/>
    <property type="evidence" value="ECO:0007669"/>
    <property type="project" value="UniProtKB-UniRule"/>
</dbReference>
<evidence type="ECO:0000256" key="6">
    <source>
        <dbReference type="PROSITE-ProRule" id="PRU00552"/>
    </source>
</evidence>
<dbReference type="PANTHER" id="PTHR24031">
    <property type="entry name" value="RNA HELICASE"/>
    <property type="match status" value="1"/>
</dbReference>
<feature type="domain" description="Helicase ATP-binding" evidence="8">
    <location>
        <begin position="48"/>
        <end position="219"/>
    </location>
</feature>
<protein>
    <recommendedName>
        <fullName evidence="7">ATP-dependent RNA helicase</fullName>
        <ecNumber evidence="7">3.6.4.13</ecNumber>
    </recommendedName>
</protein>
<dbReference type="GO" id="GO:0005524">
    <property type="term" value="F:ATP binding"/>
    <property type="evidence" value="ECO:0007669"/>
    <property type="project" value="UniProtKB-UniRule"/>
</dbReference>
<dbReference type="GO" id="GO:0016787">
    <property type="term" value="F:hydrolase activity"/>
    <property type="evidence" value="ECO:0007669"/>
    <property type="project" value="UniProtKB-KW"/>
</dbReference>